<dbReference type="Pfam" id="PF03705">
    <property type="entry name" value="CheR_N"/>
    <property type="match status" value="1"/>
</dbReference>
<dbReference type="PANTHER" id="PTHR24422:SF19">
    <property type="entry name" value="CHEMOTAXIS PROTEIN METHYLTRANSFERASE"/>
    <property type="match status" value="1"/>
</dbReference>
<evidence type="ECO:0000313" key="8">
    <source>
        <dbReference type="Proteomes" id="UP000703893"/>
    </source>
</evidence>
<evidence type="ECO:0000256" key="1">
    <source>
        <dbReference type="ARBA" id="ARBA00001541"/>
    </source>
</evidence>
<name>A0A937X6A0_9BACT</name>
<dbReference type="Gene3D" id="1.10.155.10">
    <property type="entry name" value="Chemotaxis receptor methyltransferase CheR, N-terminal domain"/>
    <property type="match status" value="1"/>
</dbReference>
<protein>
    <recommendedName>
        <fullName evidence="2">protein-glutamate O-methyltransferase</fullName>
        <ecNumber evidence="2">2.1.1.80</ecNumber>
    </recommendedName>
</protein>
<dbReference type="InterPro" id="IPR050903">
    <property type="entry name" value="Bact_Chemotaxis_MeTrfase"/>
</dbReference>
<dbReference type="Pfam" id="PF01739">
    <property type="entry name" value="CheR"/>
    <property type="match status" value="1"/>
</dbReference>
<dbReference type="InterPro" id="IPR022641">
    <property type="entry name" value="CheR_N"/>
</dbReference>
<dbReference type="GO" id="GO:0032259">
    <property type="term" value="P:methylation"/>
    <property type="evidence" value="ECO:0007669"/>
    <property type="project" value="UniProtKB-KW"/>
</dbReference>
<sequence>MSPPGGEVTGDPLAAFKKQVSPLIGIDLDAYKDSQMERRIRALMSRAGVADPDAYLEVLRNNPGRLEEFIDGLTINVSEWFRNPEQFHALEHSILPDLLDRFPVLKIWSAGCSVGCEIYSVVI</sequence>
<dbReference type="PRINTS" id="PR00996">
    <property type="entry name" value="CHERMTFRASE"/>
</dbReference>
<dbReference type="EMBL" id="VGJX01000393">
    <property type="protein sequence ID" value="MBM3274965.1"/>
    <property type="molecule type" value="Genomic_DNA"/>
</dbReference>
<dbReference type="Gene3D" id="3.40.50.150">
    <property type="entry name" value="Vaccinia Virus protein VP39"/>
    <property type="match status" value="1"/>
</dbReference>
<reference evidence="7 8" key="1">
    <citation type="submission" date="2019-03" db="EMBL/GenBank/DDBJ databases">
        <title>Lake Tanganyika Metagenome-Assembled Genomes (MAGs).</title>
        <authorList>
            <person name="Tran P."/>
        </authorList>
    </citation>
    <scope>NUCLEOTIDE SEQUENCE [LARGE SCALE GENOMIC DNA]</scope>
    <source>
        <strain evidence="7">K_DeepCast_65m_m2_236</strain>
    </source>
</reference>
<proteinExistence type="predicted"/>
<feature type="domain" description="CheR-type methyltransferase" evidence="6">
    <location>
        <begin position="16"/>
        <end position="123"/>
    </location>
</feature>
<evidence type="ECO:0000259" key="6">
    <source>
        <dbReference type="PROSITE" id="PS50123"/>
    </source>
</evidence>
<feature type="non-terminal residue" evidence="7">
    <location>
        <position position="123"/>
    </location>
</feature>
<comment type="caution">
    <text evidence="7">The sequence shown here is derived from an EMBL/GenBank/DDBJ whole genome shotgun (WGS) entry which is preliminary data.</text>
</comment>
<keyword evidence="5" id="KW-0949">S-adenosyl-L-methionine</keyword>
<evidence type="ECO:0000256" key="2">
    <source>
        <dbReference type="ARBA" id="ARBA00012534"/>
    </source>
</evidence>
<evidence type="ECO:0000256" key="4">
    <source>
        <dbReference type="ARBA" id="ARBA00022679"/>
    </source>
</evidence>
<dbReference type="SUPFAM" id="SSF53335">
    <property type="entry name" value="S-adenosyl-L-methionine-dependent methyltransferases"/>
    <property type="match status" value="1"/>
</dbReference>
<dbReference type="Proteomes" id="UP000703893">
    <property type="component" value="Unassembled WGS sequence"/>
</dbReference>
<dbReference type="GO" id="GO:0008983">
    <property type="term" value="F:protein-glutamate O-methyltransferase activity"/>
    <property type="evidence" value="ECO:0007669"/>
    <property type="project" value="UniProtKB-EC"/>
</dbReference>
<organism evidence="7 8">
    <name type="scientific">Candidatus Tanganyikabacteria bacterium</name>
    <dbReference type="NCBI Taxonomy" id="2961651"/>
    <lineage>
        <taxon>Bacteria</taxon>
        <taxon>Bacillati</taxon>
        <taxon>Candidatus Sericytochromatia</taxon>
        <taxon>Candidatus Tanganyikabacteria</taxon>
    </lineage>
</organism>
<evidence type="ECO:0000256" key="5">
    <source>
        <dbReference type="ARBA" id="ARBA00022691"/>
    </source>
</evidence>
<evidence type="ECO:0000256" key="3">
    <source>
        <dbReference type="ARBA" id="ARBA00022603"/>
    </source>
</evidence>
<accession>A0A937X6A0</accession>
<gene>
    <name evidence="7" type="ORF">FJZ00_07420</name>
</gene>
<keyword evidence="3" id="KW-0489">Methyltransferase</keyword>
<dbReference type="InterPro" id="IPR000780">
    <property type="entry name" value="CheR_MeTrfase"/>
</dbReference>
<dbReference type="PANTHER" id="PTHR24422">
    <property type="entry name" value="CHEMOTAXIS PROTEIN METHYLTRANSFERASE"/>
    <property type="match status" value="1"/>
</dbReference>
<dbReference type="PROSITE" id="PS50123">
    <property type="entry name" value="CHER"/>
    <property type="match status" value="1"/>
</dbReference>
<evidence type="ECO:0000313" key="7">
    <source>
        <dbReference type="EMBL" id="MBM3274965.1"/>
    </source>
</evidence>
<dbReference type="EC" id="2.1.1.80" evidence="2"/>
<comment type="catalytic activity">
    <reaction evidence="1">
        <text>L-glutamyl-[protein] + S-adenosyl-L-methionine = [protein]-L-glutamate 5-O-methyl ester + S-adenosyl-L-homocysteine</text>
        <dbReference type="Rhea" id="RHEA:24452"/>
        <dbReference type="Rhea" id="RHEA-COMP:10208"/>
        <dbReference type="Rhea" id="RHEA-COMP:10311"/>
        <dbReference type="ChEBI" id="CHEBI:29973"/>
        <dbReference type="ChEBI" id="CHEBI:57856"/>
        <dbReference type="ChEBI" id="CHEBI:59789"/>
        <dbReference type="ChEBI" id="CHEBI:82795"/>
        <dbReference type="EC" id="2.1.1.80"/>
    </reaction>
</comment>
<dbReference type="InterPro" id="IPR036804">
    <property type="entry name" value="CheR_N_sf"/>
</dbReference>
<dbReference type="AlphaFoldDB" id="A0A937X6A0"/>
<dbReference type="SUPFAM" id="SSF47757">
    <property type="entry name" value="Chemotaxis receptor methyltransferase CheR, N-terminal domain"/>
    <property type="match status" value="1"/>
</dbReference>
<dbReference type="InterPro" id="IPR022642">
    <property type="entry name" value="CheR_C"/>
</dbReference>
<keyword evidence="4" id="KW-0808">Transferase</keyword>
<dbReference type="InterPro" id="IPR029063">
    <property type="entry name" value="SAM-dependent_MTases_sf"/>
</dbReference>